<evidence type="ECO:0000313" key="2">
    <source>
        <dbReference type="Proteomes" id="UP000799771"/>
    </source>
</evidence>
<dbReference type="Proteomes" id="UP000799771">
    <property type="component" value="Unassembled WGS sequence"/>
</dbReference>
<reference evidence="1" key="1">
    <citation type="journal article" date="2020" name="Stud. Mycol.">
        <title>101 Dothideomycetes genomes: a test case for predicting lifestyles and emergence of pathogens.</title>
        <authorList>
            <person name="Haridas S."/>
            <person name="Albert R."/>
            <person name="Binder M."/>
            <person name="Bloem J."/>
            <person name="Labutti K."/>
            <person name="Salamov A."/>
            <person name="Andreopoulos B."/>
            <person name="Baker S."/>
            <person name="Barry K."/>
            <person name="Bills G."/>
            <person name="Bluhm B."/>
            <person name="Cannon C."/>
            <person name="Castanera R."/>
            <person name="Culley D."/>
            <person name="Daum C."/>
            <person name="Ezra D."/>
            <person name="Gonzalez J."/>
            <person name="Henrissat B."/>
            <person name="Kuo A."/>
            <person name="Liang C."/>
            <person name="Lipzen A."/>
            <person name="Lutzoni F."/>
            <person name="Magnuson J."/>
            <person name="Mondo S."/>
            <person name="Nolan M."/>
            <person name="Ohm R."/>
            <person name="Pangilinan J."/>
            <person name="Park H.-J."/>
            <person name="Ramirez L."/>
            <person name="Alfaro M."/>
            <person name="Sun H."/>
            <person name="Tritt A."/>
            <person name="Yoshinaga Y."/>
            <person name="Zwiers L.-H."/>
            <person name="Turgeon B."/>
            <person name="Goodwin S."/>
            <person name="Spatafora J."/>
            <person name="Crous P."/>
            <person name="Grigoriev I."/>
        </authorList>
    </citation>
    <scope>NUCLEOTIDE SEQUENCE</scope>
    <source>
        <strain evidence="1">CBS 119687</strain>
    </source>
</reference>
<gene>
    <name evidence="1" type="ORF">P153DRAFT_135887</name>
</gene>
<dbReference type="GeneID" id="54402505"/>
<dbReference type="RefSeq" id="XP_033518538.1">
    <property type="nucleotide sequence ID" value="XM_033662073.1"/>
</dbReference>
<dbReference type="AlphaFoldDB" id="A0A6A5ZYQ0"/>
<sequence length="161" mass="18297">MRNATQVFLPNAVPMTSSATLSSPNIRVLPAAPCICIPLQHDIVAPDLRVPASVCGHLNCMRFRGYRKWVRCPTIRLSRTATVLVPTSFSCVTCSSLHTDSNLLTSFTVHRPCCFYFEPLRTRDFTTRQKHHHPINDQTIATQRPTTRRIFIEYITRLVVC</sequence>
<keyword evidence="2" id="KW-1185">Reference proteome</keyword>
<organism evidence="1 2">
    <name type="scientific">Dothidotthia symphoricarpi CBS 119687</name>
    <dbReference type="NCBI Taxonomy" id="1392245"/>
    <lineage>
        <taxon>Eukaryota</taxon>
        <taxon>Fungi</taxon>
        <taxon>Dikarya</taxon>
        <taxon>Ascomycota</taxon>
        <taxon>Pezizomycotina</taxon>
        <taxon>Dothideomycetes</taxon>
        <taxon>Pleosporomycetidae</taxon>
        <taxon>Pleosporales</taxon>
        <taxon>Dothidotthiaceae</taxon>
        <taxon>Dothidotthia</taxon>
    </lineage>
</organism>
<name>A0A6A5ZYQ0_9PLEO</name>
<evidence type="ECO:0000313" key="1">
    <source>
        <dbReference type="EMBL" id="KAF2124145.1"/>
    </source>
</evidence>
<protein>
    <submittedName>
        <fullName evidence="1">Uncharacterized protein</fullName>
    </submittedName>
</protein>
<proteinExistence type="predicted"/>
<accession>A0A6A5ZYQ0</accession>
<dbReference type="EMBL" id="ML977520">
    <property type="protein sequence ID" value="KAF2124145.1"/>
    <property type="molecule type" value="Genomic_DNA"/>
</dbReference>